<feature type="compositionally biased region" description="Basic and acidic residues" evidence="4">
    <location>
        <begin position="46"/>
        <end position="55"/>
    </location>
</feature>
<proteinExistence type="predicted"/>
<feature type="region of interest" description="Disordered" evidence="4">
    <location>
        <begin position="1"/>
        <end position="55"/>
    </location>
</feature>
<evidence type="ECO:0000256" key="4">
    <source>
        <dbReference type="SAM" id="MobiDB-lite"/>
    </source>
</evidence>
<evidence type="ECO:0000256" key="1">
    <source>
        <dbReference type="ARBA" id="ARBA00023015"/>
    </source>
</evidence>
<organism evidence="6 7">
    <name type="scientific">Streptomyces boluensis</name>
    <dbReference type="NCBI Taxonomy" id="1775135"/>
    <lineage>
        <taxon>Bacteria</taxon>
        <taxon>Bacillati</taxon>
        <taxon>Actinomycetota</taxon>
        <taxon>Actinomycetes</taxon>
        <taxon>Kitasatosporales</taxon>
        <taxon>Streptomycetaceae</taxon>
        <taxon>Streptomyces</taxon>
    </lineage>
</organism>
<dbReference type="PANTHER" id="PTHR33204">
    <property type="entry name" value="TRANSCRIPTIONAL REGULATOR, MARR FAMILY"/>
    <property type="match status" value="1"/>
</dbReference>
<dbReference type="InterPro" id="IPR036390">
    <property type="entry name" value="WH_DNA-bd_sf"/>
</dbReference>
<dbReference type="AlphaFoldDB" id="A0A964XJ39"/>
<dbReference type="InterPro" id="IPR011991">
    <property type="entry name" value="ArsR-like_HTH"/>
</dbReference>
<feature type="domain" description="HTH hxlR-type" evidence="5">
    <location>
        <begin position="57"/>
        <end position="155"/>
    </location>
</feature>
<sequence length="164" mass="18237">MPRPDVRRIDAHARSQAARAVTHQTETHAPRDSQRADWDAELVPDADGRTRRPEPDCPVEIALAAVAGRWTTLVLRELMSGGDSFSALRERLPGISPKVLAERLRVLEERDLLTRDRIPGFPPRTRYRLTPSGHALRPLLVELYRTGAKLRSHPGEHASGPAPG</sequence>
<keyword evidence="7" id="KW-1185">Reference proteome</keyword>
<dbReference type="Gene3D" id="1.10.10.10">
    <property type="entry name" value="Winged helix-like DNA-binding domain superfamily/Winged helix DNA-binding domain"/>
    <property type="match status" value="1"/>
</dbReference>
<dbReference type="OrthoDB" id="370168at2"/>
<dbReference type="Pfam" id="PF01638">
    <property type="entry name" value="HxlR"/>
    <property type="match status" value="1"/>
</dbReference>
<feature type="compositionally biased region" description="Basic and acidic residues" evidence="4">
    <location>
        <begin position="1"/>
        <end position="13"/>
    </location>
</feature>
<name>A0A964XJ39_9ACTN</name>
<keyword evidence="1" id="KW-0805">Transcription regulation</keyword>
<dbReference type="PANTHER" id="PTHR33204:SF37">
    <property type="entry name" value="HTH-TYPE TRANSCRIPTIONAL REGULATOR YODB"/>
    <property type="match status" value="1"/>
</dbReference>
<evidence type="ECO:0000313" key="6">
    <source>
        <dbReference type="EMBL" id="NBE50889.1"/>
    </source>
</evidence>
<reference evidence="6" key="1">
    <citation type="submission" date="2020-01" db="EMBL/GenBank/DDBJ databases">
        <title>Whole-genome analyses of novel actinobacteria.</title>
        <authorList>
            <person name="Sahin N."/>
        </authorList>
    </citation>
    <scope>NUCLEOTIDE SEQUENCE</scope>
    <source>
        <strain evidence="6">YC537</strain>
    </source>
</reference>
<evidence type="ECO:0000313" key="7">
    <source>
        <dbReference type="Proteomes" id="UP000598297"/>
    </source>
</evidence>
<dbReference type="PROSITE" id="PS51118">
    <property type="entry name" value="HTH_HXLR"/>
    <property type="match status" value="1"/>
</dbReference>
<keyword evidence="3" id="KW-0804">Transcription</keyword>
<comment type="caution">
    <text evidence="6">The sequence shown here is derived from an EMBL/GenBank/DDBJ whole genome shotgun (WGS) entry which is preliminary data.</text>
</comment>
<keyword evidence="2" id="KW-0238">DNA-binding</keyword>
<gene>
    <name evidence="6" type="ORF">GUY60_05515</name>
</gene>
<dbReference type="GO" id="GO:0003677">
    <property type="term" value="F:DNA binding"/>
    <property type="evidence" value="ECO:0007669"/>
    <property type="project" value="UniProtKB-KW"/>
</dbReference>
<dbReference type="InterPro" id="IPR036388">
    <property type="entry name" value="WH-like_DNA-bd_sf"/>
</dbReference>
<evidence type="ECO:0000256" key="3">
    <source>
        <dbReference type="ARBA" id="ARBA00023163"/>
    </source>
</evidence>
<dbReference type="Proteomes" id="UP000598297">
    <property type="component" value="Unassembled WGS sequence"/>
</dbReference>
<evidence type="ECO:0000259" key="5">
    <source>
        <dbReference type="PROSITE" id="PS51118"/>
    </source>
</evidence>
<accession>A0A964XJ39</accession>
<protein>
    <submittedName>
        <fullName evidence="6">Transcriptional regulator</fullName>
    </submittedName>
</protein>
<dbReference type="EMBL" id="JAAAHS010000023">
    <property type="protein sequence ID" value="NBE50889.1"/>
    <property type="molecule type" value="Genomic_DNA"/>
</dbReference>
<evidence type="ECO:0000256" key="2">
    <source>
        <dbReference type="ARBA" id="ARBA00023125"/>
    </source>
</evidence>
<dbReference type="SUPFAM" id="SSF46785">
    <property type="entry name" value="Winged helix' DNA-binding domain"/>
    <property type="match status" value="1"/>
</dbReference>
<dbReference type="CDD" id="cd00090">
    <property type="entry name" value="HTH_ARSR"/>
    <property type="match status" value="1"/>
</dbReference>
<feature type="compositionally biased region" description="Basic and acidic residues" evidence="4">
    <location>
        <begin position="25"/>
        <end position="38"/>
    </location>
</feature>
<dbReference type="InterPro" id="IPR002577">
    <property type="entry name" value="HTH_HxlR"/>
</dbReference>